<organism evidence="1 2">
    <name type="scientific">Spirosoma flavum</name>
    <dbReference type="NCBI Taxonomy" id="2048557"/>
    <lineage>
        <taxon>Bacteria</taxon>
        <taxon>Pseudomonadati</taxon>
        <taxon>Bacteroidota</taxon>
        <taxon>Cytophagia</taxon>
        <taxon>Cytophagales</taxon>
        <taxon>Cytophagaceae</taxon>
        <taxon>Spirosoma</taxon>
    </lineage>
</organism>
<name>A0ABW6ALN8_9BACT</name>
<dbReference type="Proteomes" id="UP001597512">
    <property type="component" value="Unassembled WGS sequence"/>
</dbReference>
<protein>
    <recommendedName>
        <fullName evidence="3">DUF4265 domain-containing protein</fullName>
    </recommendedName>
</protein>
<evidence type="ECO:0000313" key="2">
    <source>
        <dbReference type="Proteomes" id="UP001597512"/>
    </source>
</evidence>
<sequence length="141" mass="15844">MRTLTLPLAILNCHDSPRTLPESRRTEHDYYALIESNVGSSQDDIDRHFDVQLGLVGSDDLDAQVTAINNTRFLFANLLGKQYSARSLAFCCIVETIDDVPWSDYSPEGVEQLSRILSEKGLTDELLLEQWGPLKKKSSTN</sequence>
<keyword evidence="2" id="KW-1185">Reference proteome</keyword>
<proteinExistence type="predicted"/>
<dbReference type="RefSeq" id="WP_381505005.1">
    <property type="nucleotide sequence ID" value="NZ_JBHUOM010000023.1"/>
</dbReference>
<dbReference type="EMBL" id="JBHUOM010000023">
    <property type="protein sequence ID" value="MFD2936315.1"/>
    <property type="molecule type" value="Genomic_DNA"/>
</dbReference>
<evidence type="ECO:0008006" key="3">
    <source>
        <dbReference type="Google" id="ProtNLM"/>
    </source>
</evidence>
<accession>A0ABW6ALN8</accession>
<evidence type="ECO:0000313" key="1">
    <source>
        <dbReference type="EMBL" id="MFD2936315.1"/>
    </source>
</evidence>
<gene>
    <name evidence="1" type="ORF">ACFS25_21215</name>
</gene>
<comment type="caution">
    <text evidence="1">The sequence shown here is derived from an EMBL/GenBank/DDBJ whole genome shotgun (WGS) entry which is preliminary data.</text>
</comment>
<reference evidence="2" key="1">
    <citation type="journal article" date="2019" name="Int. J. Syst. Evol. Microbiol.">
        <title>The Global Catalogue of Microorganisms (GCM) 10K type strain sequencing project: providing services to taxonomists for standard genome sequencing and annotation.</title>
        <authorList>
            <consortium name="The Broad Institute Genomics Platform"/>
            <consortium name="The Broad Institute Genome Sequencing Center for Infectious Disease"/>
            <person name="Wu L."/>
            <person name="Ma J."/>
        </authorList>
    </citation>
    <scope>NUCLEOTIDE SEQUENCE [LARGE SCALE GENOMIC DNA]</scope>
    <source>
        <strain evidence="2">KCTC 52490</strain>
    </source>
</reference>